<feature type="compositionally biased region" description="Pro residues" evidence="1">
    <location>
        <begin position="176"/>
        <end position="189"/>
    </location>
</feature>
<evidence type="ECO:0000313" key="2">
    <source>
        <dbReference type="EMBL" id="CAK0853646.1"/>
    </source>
</evidence>
<keyword evidence="3" id="KW-1185">Reference proteome</keyword>
<feature type="region of interest" description="Disordered" evidence="1">
    <location>
        <begin position="60"/>
        <end position="201"/>
    </location>
</feature>
<feature type="non-terminal residue" evidence="2">
    <location>
        <position position="201"/>
    </location>
</feature>
<organism evidence="2 3">
    <name type="scientific">Prorocentrum cordatum</name>
    <dbReference type="NCBI Taxonomy" id="2364126"/>
    <lineage>
        <taxon>Eukaryota</taxon>
        <taxon>Sar</taxon>
        <taxon>Alveolata</taxon>
        <taxon>Dinophyceae</taxon>
        <taxon>Prorocentrales</taxon>
        <taxon>Prorocentraceae</taxon>
        <taxon>Prorocentrum</taxon>
    </lineage>
</organism>
<protein>
    <submittedName>
        <fullName evidence="2">Uncharacterized protein</fullName>
    </submittedName>
</protein>
<accession>A0ABN9U472</accession>
<comment type="caution">
    <text evidence="2">The sequence shown here is derived from an EMBL/GenBank/DDBJ whole genome shotgun (WGS) entry which is preliminary data.</text>
</comment>
<gene>
    <name evidence="2" type="ORF">PCOR1329_LOCUS45039</name>
</gene>
<evidence type="ECO:0000313" key="3">
    <source>
        <dbReference type="Proteomes" id="UP001189429"/>
    </source>
</evidence>
<evidence type="ECO:0000256" key="1">
    <source>
        <dbReference type="SAM" id="MobiDB-lite"/>
    </source>
</evidence>
<feature type="compositionally biased region" description="Low complexity" evidence="1">
    <location>
        <begin position="159"/>
        <end position="168"/>
    </location>
</feature>
<feature type="region of interest" description="Disordered" evidence="1">
    <location>
        <begin position="1"/>
        <end position="33"/>
    </location>
</feature>
<dbReference type="EMBL" id="CAUYUJ010015413">
    <property type="protein sequence ID" value="CAK0853646.1"/>
    <property type="molecule type" value="Genomic_DNA"/>
</dbReference>
<proteinExistence type="predicted"/>
<sequence length="201" mass="20142">MAPPREEDGACAAGDETCGTPPGGAPPADLPHALPAAGAVPGVGAPVSRGELDALAFEAAEGGEDMPLPEAGMVPPDLARMVPPADEELPAVGEDGMALEQEEEVPPGLEDLLPESARAGALPPGGAEGGGEEDYEALLRPPEEPPPSEKAMLGEEEPAAQAPGAAAEEPPHEELPPPAEPGALPPRAPPQRASPLGRRPP</sequence>
<dbReference type="Proteomes" id="UP001189429">
    <property type="component" value="Unassembled WGS sequence"/>
</dbReference>
<reference evidence="2" key="1">
    <citation type="submission" date="2023-10" db="EMBL/GenBank/DDBJ databases">
        <authorList>
            <person name="Chen Y."/>
            <person name="Shah S."/>
            <person name="Dougan E. K."/>
            <person name="Thang M."/>
            <person name="Chan C."/>
        </authorList>
    </citation>
    <scope>NUCLEOTIDE SEQUENCE [LARGE SCALE GENOMIC DNA]</scope>
</reference>
<name>A0ABN9U472_9DINO</name>